<dbReference type="RefSeq" id="XP_029655879.1">
    <property type="nucleotide sequence ID" value="XM_029800019.1"/>
</dbReference>
<protein>
    <submittedName>
        <fullName evidence="3">Uncharacterized protein LOC115229710</fullName>
    </submittedName>
</protein>
<organism evidence="2 3">
    <name type="scientific">Octopus sinensis</name>
    <name type="common">East Asian common octopus</name>
    <dbReference type="NCBI Taxonomy" id="2607531"/>
    <lineage>
        <taxon>Eukaryota</taxon>
        <taxon>Metazoa</taxon>
        <taxon>Spiralia</taxon>
        <taxon>Lophotrochozoa</taxon>
        <taxon>Mollusca</taxon>
        <taxon>Cephalopoda</taxon>
        <taxon>Coleoidea</taxon>
        <taxon>Octopodiformes</taxon>
        <taxon>Octopoda</taxon>
        <taxon>Incirrata</taxon>
        <taxon>Octopodidae</taxon>
        <taxon>Octopus</taxon>
    </lineage>
</organism>
<dbReference type="SUPFAM" id="SSF56672">
    <property type="entry name" value="DNA/RNA polymerases"/>
    <property type="match status" value="1"/>
</dbReference>
<dbReference type="CDD" id="cd01650">
    <property type="entry name" value="RT_nLTR_like"/>
    <property type="match status" value="1"/>
</dbReference>
<sequence>MPRNGWPYLTELFNSTFSASLSVAEFKKLASHKTAAPRGRTSQSATGGPPCSVEHEHQSCDLSLLKHVYEVFSRNLSAFLSVPLADRRVTRKIPACKVRGGVLTGINRAIAHHLLSKRPESLEEISLLLYVAQVTYEELTVKPRQPSKWKDNIAAKISLREVELEALIGHISNVGNGVKGKTPPLVRTVLHRHRAAKWDLNEVVRAKNEVEESILVYKKKLSTYESRCKHNRENNLFEFNRRMFYRRLHDDGVKEGSQQDLEMLATWVSMWKVRPRKGKVDFSLESTRPLMTESCGVFDIRKKFDEAVLRLPDWKTTGIDKVFNFFIKRCTSLHDCMFNIIEKCIASPDSIPSWLCTGVTYLIPKVLCPASPADYRPITCMPTLYKLMTKLVANEVRGFVEVNGILSENQLGTVRNCQGAKEQALINRCLSNAYGNSLMSMWVDVKKAFDSVDHAYLIECLHKLCLPVWFISFVKAVMSMLSVHLKYNKHTIGEVKLERGILQGDSMSPLLFVLCLEPLSRLLNGRHEQLSITHEGRLFNTNHLVFIDDIKLFARSSNQLRSMGECVNEFLGKIGLQLNFSTAATNSQLCGDLVKVLEDHEGYKYLGITESPKSLILPETKIQIIEGVRKRAAMLCKTYLNARNLFHALNEYAISLLNYYVGIVEFEPQEYDDMDCIIRRVLRENHVHVLAANKERLYLPRAQFGRGLCGVAHLSERILLKMHDHLVSGASVSDRMYAILQTEKARTSHLGTIKAYLLAK</sequence>
<accession>A0A6P7TUA5</accession>
<evidence type="ECO:0000313" key="3">
    <source>
        <dbReference type="RefSeq" id="XP_029655879.1"/>
    </source>
</evidence>
<keyword evidence="2" id="KW-1185">Reference proteome</keyword>
<gene>
    <name evidence="3" type="primary">LOC115229710</name>
</gene>
<dbReference type="AlphaFoldDB" id="A0A6P7TUA5"/>
<dbReference type="PROSITE" id="PS50878">
    <property type="entry name" value="RT_POL"/>
    <property type="match status" value="1"/>
</dbReference>
<dbReference type="Pfam" id="PF00078">
    <property type="entry name" value="RVT_1"/>
    <property type="match status" value="1"/>
</dbReference>
<name>A0A6P7TUA5_9MOLL</name>
<dbReference type="KEGG" id="osn:115229710"/>
<feature type="domain" description="Reverse transcriptase" evidence="1">
    <location>
        <begin position="344"/>
        <end position="610"/>
    </location>
</feature>
<evidence type="ECO:0000313" key="2">
    <source>
        <dbReference type="Proteomes" id="UP000515154"/>
    </source>
</evidence>
<dbReference type="Proteomes" id="UP000515154">
    <property type="component" value="Unplaced"/>
</dbReference>
<reference evidence="3" key="1">
    <citation type="submission" date="2025-08" db="UniProtKB">
        <authorList>
            <consortium name="RefSeq"/>
        </authorList>
    </citation>
    <scope>IDENTIFICATION</scope>
</reference>
<evidence type="ECO:0000259" key="1">
    <source>
        <dbReference type="PROSITE" id="PS50878"/>
    </source>
</evidence>
<dbReference type="PANTHER" id="PTHR35450">
    <property type="entry name" value="REVERSE TRANSCRIPTASE DOMAIN-CONTAINING PROTEIN"/>
    <property type="match status" value="1"/>
</dbReference>
<dbReference type="PANTHER" id="PTHR35450:SF2">
    <property type="entry name" value="REVERSE TRANSCRIPTASE DOMAIN-CONTAINING PROTEIN"/>
    <property type="match status" value="1"/>
</dbReference>
<proteinExistence type="predicted"/>
<dbReference type="InterPro" id="IPR000477">
    <property type="entry name" value="RT_dom"/>
</dbReference>
<dbReference type="InterPro" id="IPR043502">
    <property type="entry name" value="DNA/RNA_pol_sf"/>
</dbReference>